<dbReference type="SUPFAM" id="SSF51695">
    <property type="entry name" value="PLC-like phosphodiesterases"/>
    <property type="match status" value="1"/>
</dbReference>
<feature type="non-terminal residue" evidence="1">
    <location>
        <position position="92"/>
    </location>
</feature>
<evidence type="ECO:0000313" key="1">
    <source>
        <dbReference type="EMBL" id="MCH97485.1"/>
    </source>
</evidence>
<evidence type="ECO:0000313" key="2">
    <source>
        <dbReference type="Proteomes" id="UP000265520"/>
    </source>
</evidence>
<dbReference type="PANTHER" id="PTHR13593">
    <property type="match status" value="1"/>
</dbReference>
<dbReference type="PANTHER" id="PTHR13593:SF135">
    <property type="entry name" value="MAP3K-LIKE KINASE"/>
    <property type="match status" value="1"/>
</dbReference>
<dbReference type="AlphaFoldDB" id="A0A392NEB4"/>
<gene>
    <name evidence="1" type="ORF">A2U01_0018480</name>
</gene>
<comment type="caution">
    <text evidence="1">The sequence shown here is derived from an EMBL/GenBank/DDBJ whole genome shotgun (WGS) entry which is preliminary data.</text>
</comment>
<reference evidence="1 2" key="1">
    <citation type="journal article" date="2018" name="Front. Plant Sci.">
        <title>Red Clover (Trifolium pratense) and Zigzag Clover (T. medium) - A Picture of Genomic Similarities and Differences.</title>
        <authorList>
            <person name="Dluhosova J."/>
            <person name="Istvanek J."/>
            <person name="Nedelnik J."/>
            <person name="Repkova J."/>
        </authorList>
    </citation>
    <scope>NUCLEOTIDE SEQUENCE [LARGE SCALE GENOMIC DNA]</scope>
    <source>
        <strain evidence="2">cv. 10/8</strain>
        <tissue evidence="1">Leaf</tissue>
    </source>
</reference>
<dbReference type="GO" id="GO:0006629">
    <property type="term" value="P:lipid metabolic process"/>
    <property type="evidence" value="ECO:0007669"/>
    <property type="project" value="InterPro"/>
</dbReference>
<sequence length="92" mass="10582">MRTFLDANPYEIITIFIEDNVKAPSGVSKVLQASGLHKYMFPIARLPKNGEDWPIVDDMIQNNQRFIAFTSKESKEASEGIPYTWKYVVENQ</sequence>
<keyword evidence="2" id="KW-1185">Reference proteome</keyword>
<dbReference type="InterPro" id="IPR051057">
    <property type="entry name" value="PI-PLC_domain"/>
</dbReference>
<proteinExistence type="predicted"/>
<organism evidence="1 2">
    <name type="scientific">Trifolium medium</name>
    <dbReference type="NCBI Taxonomy" id="97028"/>
    <lineage>
        <taxon>Eukaryota</taxon>
        <taxon>Viridiplantae</taxon>
        <taxon>Streptophyta</taxon>
        <taxon>Embryophyta</taxon>
        <taxon>Tracheophyta</taxon>
        <taxon>Spermatophyta</taxon>
        <taxon>Magnoliopsida</taxon>
        <taxon>eudicotyledons</taxon>
        <taxon>Gunneridae</taxon>
        <taxon>Pentapetalae</taxon>
        <taxon>rosids</taxon>
        <taxon>fabids</taxon>
        <taxon>Fabales</taxon>
        <taxon>Fabaceae</taxon>
        <taxon>Papilionoideae</taxon>
        <taxon>50 kb inversion clade</taxon>
        <taxon>NPAAA clade</taxon>
        <taxon>Hologalegina</taxon>
        <taxon>IRL clade</taxon>
        <taxon>Trifolieae</taxon>
        <taxon>Trifolium</taxon>
    </lineage>
</organism>
<name>A0A392NEB4_9FABA</name>
<dbReference type="Gene3D" id="3.20.20.190">
    <property type="entry name" value="Phosphatidylinositol (PI) phosphodiesterase"/>
    <property type="match status" value="1"/>
</dbReference>
<dbReference type="Proteomes" id="UP000265520">
    <property type="component" value="Unassembled WGS sequence"/>
</dbReference>
<dbReference type="Pfam" id="PF26178">
    <property type="entry name" value="PI-PLC_cat"/>
    <property type="match status" value="1"/>
</dbReference>
<dbReference type="InterPro" id="IPR017946">
    <property type="entry name" value="PLC-like_Pdiesterase_TIM-brl"/>
</dbReference>
<protein>
    <submittedName>
        <fullName evidence="1">PI-PLC X domain-containing protein</fullName>
    </submittedName>
</protein>
<dbReference type="GO" id="GO:0008081">
    <property type="term" value="F:phosphoric diester hydrolase activity"/>
    <property type="evidence" value="ECO:0007669"/>
    <property type="project" value="InterPro"/>
</dbReference>
<accession>A0A392NEB4</accession>
<dbReference type="EMBL" id="LXQA010035075">
    <property type="protein sequence ID" value="MCH97485.1"/>
    <property type="molecule type" value="Genomic_DNA"/>
</dbReference>